<keyword evidence="4" id="KW-0732">Signal</keyword>
<evidence type="ECO:0000256" key="2">
    <source>
        <dbReference type="ARBA" id="ARBA00022801"/>
    </source>
</evidence>
<feature type="compositionally biased region" description="Low complexity" evidence="3">
    <location>
        <begin position="37"/>
        <end position="56"/>
    </location>
</feature>
<evidence type="ECO:0000256" key="3">
    <source>
        <dbReference type="SAM" id="MobiDB-lite"/>
    </source>
</evidence>
<dbReference type="Pfam" id="PF00545">
    <property type="entry name" value="Ribonuclease"/>
    <property type="match status" value="1"/>
</dbReference>
<keyword evidence="1" id="KW-0540">Nuclease</keyword>
<evidence type="ECO:0000313" key="6">
    <source>
        <dbReference type="Proteomes" id="UP001428817"/>
    </source>
</evidence>
<gene>
    <name evidence="5" type="ORF">GCM10023321_21190</name>
</gene>
<dbReference type="Gene3D" id="3.10.450.30">
    <property type="entry name" value="Microbial ribonucleases"/>
    <property type="match status" value="1"/>
</dbReference>
<evidence type="ECO:0000313" key="5">
    <source>
        <dbReference type="EMBL" id="GAA5152461.1"/>
    </source>
</evidence>
<feature type="signal peptide" evidence="4">
    <location>
        <begin position="1"/>
        <end position="21"/>
    </location>
</feature>
<sequence>MRASGLITALLLGGLAAGLVAGCGEAPVVTAPPPLPVDSSETAAPSAEPSAAASAQPSPPPQAYVGRGSPTDPNCPAPSPVTPGRLSSSSMPLRAMCALPVEVGQLYQRVSGSGAKVASTAYPNNDQSLPPQRNGYYKQYVVPTPDTKGRSTRKLITGSEREVYYTSDDGQSFVLVDPKAVSAR</sequence>
<reference evidence="6" key="1">
    <citation type="journal article" date="2019" name="Int. J. Syst. Evol. Microbiol.">
        <title>The Global Catalogue of Microorganisms (GCM) 10K type strain sequencing project: providing services to taxonomists for standard genome sequencing and annotation.</title>
        <authorList>
            <consortium name="The Broad Institute Genomics Platform"/>
            <consortium name="The Broad Institute Genome Sequencing Center for Infectious Disease"/>
            <person name="Wu L."/>
            <person name="Ma J."/>
        </authorList>
    </citation>
    <scope>NUCLEOTIDE SEQUENCE [LARGE SCALE GENOMIC DNA]</scope>
    <source>
        <strain evidence="6">JCM 18303</strain>
    </source>
</reference>
<dbReference type="Proteomes" id="UP001428817">
    <property type="component" value="Unassembled WGS sequence"/>
</dbReference>
<feature type="region of interest" description="Disordered" evidence="3">
    <location>
        <begin position="27"/>
        <end position="89"/>
    </location>
</feature>
<dbReference type="EMBL" id="BAABJP010000007">
    <property type="protein sequence ID" value="GAA5152461.1"/>
    <property type="molecule type" value="Genomic_DNA"/>
</dbReference>
<proteinExistence type="predicted"/>
<keyword evidence="6" id="KW-1185">Reference proteome</keyword>
<feature type="chain" id="PRO_5046611923" description="Lipoprotein" evidence="4">
    <location>
        <begin position="22"/>
        <end position="184"/>
    </location>
</feature>
<dbReference type="RefSeq" id="WP_185066457.1">
    <property type="nucleotide sequence ID" value="NZ_BAABJP010000007.1"/>
</dbReference>
<protein>
    <recommendedName>
        <fullName evidence="7">Lipoprotein</fullName>
    </recommendedName>
</protein>
<keyword evidence="2" id="KW-0378">Hydrolase</keyword>
<name>A0ABP9PUJ7_9PSEU</name>
<evidence type="ECO:0008006" key="7">
    <source>
        <dbReference type="Google" id="ProtNLM"/>
    </source>
</evidence>
<evidence type="ECO:0000256" key="4">
    <source>
        <dbReference type="SAM" id="SignalP"/>
    </source>
</evidence>
<dbReference type="PROSITE" id="PS51257">
    <property type="entry name" value="PROKAR_LIPOPROTEIN"/>
    <property type="match status" value="1"/>
</dbReference>
<organism evidence="5 6">
    <name type="scientific">Pseudonocardia eucalypti</name>
    <dbReference type="NCBI Taxonomy" id="648755"/>
    <lineage>
        <taxon>Bacteria</taxon>
        <taxon>Bacillati</taxon>
        <taxon>Actinomycetota</taxon>
        <taxon>Actinomycetes</taxon>
        <taxon>Pseudonocardiales</taxon>
        <taxon>Pseudonocardiaceae</taxon>
        <taxon>Pseudonocardia</taxon>
    </lineage>
</organism>
<accession>A0ABP9PUJ7</accession>
<evidence type="ECO:0000256" key="1">
    <source>
        <dbReference type="ARBA" id="ARBA00022722"/>
    </source>
</evidence>
<comment type="caution">
    <text evidence="5">The sequence shown here is derived from an EMBL/GenBank/DDBJ whole genome shotgun (WGS) entry which is preliminary data.</text>
</comment>
<dbReference type="SUPFAM" id="SSF53933">
    <property type="entry name" value="Microbial ribonucleases"/>
    <property type="match status" value="1"/>
</dbReference>
<dbReference type="InterPro" id="IPR016191">
    <property type="entry name" value="Ribonuclease/ribotoxin"/>
</dbReference>
<dbReference type="InterPro" id="IPR000026">
    <property type="entry name" value="N1-like"/>
</dbReference>